<evidence type="ECO:0000256" key="4">
    <source>
        <dbReference type="SAM" id="MobiDB-lite"/>
    </source>
</evidence>
<dbReference type="PANTHER" id="PTHR43763:SF6">
    <property type="entry name" value="XAA-PRO AMINOPEPTIDASE 1"/>
    <property type="match status" value="1"/>
</dbReference>
<gene>
    <name evidence="8" type="ORF">ACFQDP_21695</name>
</gene>
<keyword evidence="2" id="KW-0479">Metal-binding</keyword>
<feature type="domain" description="Creatinase N-terminal" evidence="6">
    <location>
        <begin position="27"/>
        <end position="158"/>
    </location>
</feature>
<dbReference type="Gene3D" id="3.40.350.10">
    <property type="entry name" value="Creatinase/prolidase N-terminal domain"/>
    <property type="match status" value="2"/>
</dbReference>
<dbReference type="Pfam" id="PF01321">
    <property type="entry name" value="Creatinase_N"/>
    <property type="match status" value="1"/>
</dbReference>
<dbReference type="SUPFAM" id="SSF53092">
    <property type="entry name" value="Creatinase/prolidase N-terminal domain"/>
    <property type="match status" value="2"/>
</dbReference>
<dbReference type="InterPro" id="IPR029149">
    <property type="entry name" value="Creatin/AminoP/Spt16_N"/>
</dbReference>
<dbReference type="Pfam" id="PF16188">
    <property type="entry name" value="Peptidase_M24_C"/>
    <property type="match status" value="1"/>
</dbReference>
<dbReference type="Pfam" id="PF16189">
    <property type="entry name" value="Creatinase_N_2"/>
    <property type="match status" value="1"/>
</dbReference>
<keyword evidence="8" id="KW-0645">Protease</keyword>
<evidence type="ECO:0000313" key="8">
    <source>
        <dbReference type="EMBL" id="MFC6391925.1"/>
    </source>
</evidence>
<dbReference type="EMBL" id="JBHSTT010000086">
    <property type="protein sequence ID" value="MFC6391925.1"/>
    <property type="molecule type" value="Genomic_DNA"/>
</dbReference>
<feature type="region of interest" description="Disordered" evidence="4">
    <location>
        <begin position="1"/>
        <end position="24"/>
    </location>
</feature>
<dbReference type="InterPro" id="IPR032416">
    <property type="entry name" value="Peptidase_M24_C"/>
</dbReference>
<dbReference type="SUPFAM" id="SSF55920">
    <property type="entry name" value="Creatinase/aminopeptidase"/>
    <property type="match status" value="1"/>
</dbReference>
<dbReference type="EC" id="3.4.11.-" evidence="8"/>
<dbReference type="Pfam" id="PF00557">
    <property type="entry name" value="Peptidase_M24"/>
    <property type="match status" value="1"/>
</dbReference>
<name>A0ABW1WXZ1_9HYPH</name>
<proteinExistence type="inferred from homology"/>
<evidence type="ECO:0000259" key="5">
    <source>
        <dbReference type="Pfam" id="PF00557"/>
    </source>
</evidence>
<keyword evidence="8" id="KW-0031">Aminopeptidase</keyword>
<accession>A0ABW1WXZ1</accession>
<dbReference type="GO" id="GO:0004177">
    <property type="term" value="F:aminopeptidase activity"/>
    <property type="evidence" value="ECO:0007669"/>
    <property type="project" value="UniProtKB-KW"/>
</dbReference>
<protein>
    <submittedName>
        <fullName evidence="8">Aminopeptidase P family protein</fullName>
        <ecNumber evidence="8">3.4.11.-</ecNumber>
    </submittedName>
</protein>
<keyword evidence="9" id="KW-1185">Reference proteome</keyword>
<dbReference type="InterPro" id="IPR000994">
    <property type="entry name" value="Pept_M24"/>
</dbReference>
<organism evidence="8 9">
    <name type="scientific">Methylorubrum zatmanii</name>
    <dbReference type="NCBI Taxonomy" id="29429"/>
    <lineage>
        <taxon>Bacteria</taxon>
        <taxon>Pseudomonadati</taxon>
        <taxon>Pseudomonadota</taxon>
        <taxon>Alphaproteobacteria</taxon>
        <taxon>Hyphomicrobiales</taxon>
        <taxon>Methylobacteriaceae</taxon>
        <taxon>Methylorubrum</taxon>
    </lineage>
</organism>
<evidence type="ECO:0000259" key="6">
    <source>
        <dbReference type="Pfam" id="PF01321"/>
    </source>
</evidence>
<sequence length="617" mass="65772">MTNSAATPPRSRFQTFDEPGHAKGPERIEALRAALREIRADGFVVPRADEHQSEYVPADAERLAWLTGFTGSAGTAIVLADAAALFVDGRYTLQAPEQVETGTITVVPLAETTPEAWLATHLKPGQTLAYDPWLHTPDGVARLERAAAKAGATLRPVQDNLVDAVWAGRPRPPAGRVSLHPDALAGETREEKRDRIRAALAEGGLDALVISDPHNLAWAFNLRGADVAHTPLALGYALLPREGRAALYLTSPDIDADLRAALEPLADCRPRAAFAEDLARLCAGAARVRLDTATGAAALKDLVEAAGGIAELGADPITAMKAVKNAAEIAGTRAAHRRDGLAVTRFLAWLDRAASEGVSEIRAVEALEDFRSEGGLLRDVSFPTISGSGPNGAIVHYRVTRSTDRTARQGELFLIDSGAQYADGTTDITRTVAIGTPTDEMRDRFTRVLKGHIAIARAVFPQGTTGAQIDAFARASLWQAGLDYDHGTGHGVGAFLSVHEGPQRIAKTGTVALKPGMILSNEPGYYRAGAYGIRIENLILVEERVVPGAERAMLGFETLTLAPIDRRLIDPVLLGAADAAWLDAYHARVRETLSPDLDGPVREWLEAATRPLAQASG</sequence>
<evidence type="ECO:0000256" key="2">
    <source>
        <dbReference type="ARBA" id="ARBA00022723"/>
    </source>
</evidence>
<dbReference type="Proteomes" id="UP001596237">
    <property type="component" value="Unassembled WGS sequence"/>
</dbReference>
<dbReference type="PANTHER" id="PTHR43763">
    <property type="entry name" value="XAA-PRO AMINOPEPTIDASE 1"/>
    <property type="match status" value="1"/>
</dbReference>
<evidence type="ECO:0000313" key="9">
    <source>
        <dbReference type="Proteomes" id="UP001596237"/>
    </source>
</evidence>
<dbReference type="InterPro" id="IPR036005">
    <property type="entry name" value="Creatinase/aminopeptidase-like"/>
</dbReference>
<dbReference type="RefSeq" id="WP_192284788.1">
    <property type="nucleotide sequence ID" value="NZ_JBHSTT010000086.1"/>
</dbReference>
<reference evidence="9" key="1">
    <citation type="journal article" date="2019" name="Int. J. Syst. Evol. Microbiol.">
        <title>The Global Catalogue of Microorganisms (GCM) 10K type strain sequencing project: providing services to taxonomists for standard genome sequencing and annotation.</title>
        <authorList>
            <consortium name="The Broad Institute Genomics Platform"/>
            <consortium name="The Broad Institute Genome Sequencing Center for Infectious Disease"/>
            <person name="Wu L."/>
            <person name="Ma J."/>
        </authorList>
    </citation>
    <scope>NUCLEOTIDE SEQUENCE [LARGE SCALE GENOMIC DNA]</scope>
    <source>
        <strain evidence="9">CCUG 36916</strain>
    </source>
</reference>
<dbReference type="InterPro" id="IPR033740">
    <property type="entry name" value="Pept_M24B"/>
</dbReference>
<dbReference type="InterPro" id="IPR000587">
    <property type="entry name" value="Creatinase_N"/>
</dbReference>
<evidence type="ECO:0000259" key="7">
    <source>
        <dbReference type="Pfam" id="PF16188"/>
    </source>
</evidence>
<evidence type="ECO:0000256" key="3">
    <source>
        <dbReference type="ARBA" id="ARBA00022801"/>
    </source>
</evidence>
<feature type="domain" description="Peptidase M24" evidence="5">
    <location>
        <begin position="332"/>
        <end position="543"/>
    </location>
</feature>
<comment type="caution">
    <text evidence="8">The sequence shown here is derived from an EMBL/GenBank/DDBJ whole genome shotgun (WGS) entry which is preliminary data.</text>
</comment>
<dbReference type="CDD" id="cd01085">
    <property type="entry name" value="APP"/>
    <property type="match status" value="1"/>
</dbReference>
<feature type="domain" description="Peptidase M24 C-terminal" evidence="7">
    <location>
        <begin position="553"/>
        <end position="612"/>
    </location>
</feature>
<dbReference type="Gene3D" id="3.90.230.10">
    <property type="entry name" value="Creatinase/methionine aminopeptidase superfamily"/>
    <property type="match status" value="1"/>
</dbReference>
<dbReference type="InterPro" id="IPR050422">
    <property type="entry name" value="X-Pro_aminopeptidase_P"/>
</dbReference>
<comment type="similarity">
    <text evidence="1">Belongs to the peptidase M24B family.</text>
</comment>
<keyword evidence="3 8" id="KW-0378">Hydrolase</keyword>
<evidence type="ECO:0000256" key="1">
    <source>
        <dbReference type="ARBA" id="ARBA00008766"/>
    </source>
</evidence>